<keyword evidence="1" id="KW-1133">Transmembrane helix</keyword>
<organism evidence="2 3">
    <name type="scientific">Saccharopolyspora shandongensis</name>
    <dbReference type="NCBI Taxonomy" id="418495"/>
    <lineage>
        <taxon>Bacteria</taxon>
        <taxon>Bacillati</taxon>
        <taxon>Actinomycetota</taxon>
        <taxon>Actinomycetes</taxon>
        <taxon>Pseudonocardiales</taxon>
        <taxon>Pseudonocardiaceae</taxon>
        <taxon>Saccharopolyspora</taxon>
    </lineage>
</organism>
<dbReference type="Proteomes" id="UP000199529">
    <property type="component" value="Unassembled WGS sequence"/>
</dbReference>
<keyword evidence="3" id="KW-1185">Reference proteome</keyword>
<keyword evidence="1" id="KW-0472">Membrane</keyword>
<accession>A0A1H3EZM5</accession>
<name>A0A1H3EZM5_9PSEU</name>
<dbReference type="EMBL" id="FNOK01000016">
    <property type="protein sequence ID" value="SDX84191.1"/>
    <property type="molecule type" value="Genomic_DNA"/>
</dbReference>
<feature type="transmembrane region" description="Helical" evidence="1">
    <location>
        <begin position="46"/>
        <end position="63"/>
    </location>
</feature>
<gene>
    <name evidence="2" type="ORF">SAMN05216215_10166</name>
</gene>
<dbReference type="AlphaFoldDB" id="A0A1H3EZM5"/>
<feature type="transmembrane region" description="Helical" evidence="1">
    <location>
        <begin position="70"/>
        <end position="91"/>
    </location>
</feature>
<sequence>MGVDAVPNLEKLKKIASRRFFWTFLFFLCVFGFGAWLFAVQSGPEIATILSLVVSTIALIASPSESRNSVWIALASAFLVVAAGALGYVLYDNLRSVNVTANVRFDGTPEGTTELVNDQAATFTITTDESRDNLTIGFGITDAPTSSRIQDCRTDPDTGISLKLDSQPVAIRLPPGESATVPVHDAREIHGAVTMHARQECRVQVHVASAELHN</sequence>
<dbReference type="STRING" id="418495.SAMN05216215_10166"/>
<proteinExistence type="predicted"/>
<keyword evidence="1" id="KW-0812">Transmembrane</keyword>
<evidence type="ECO:0000313" key="2">
    <source>
        <dbReference type="EMBL" id="SDX84191.1"/>
    </source>
</evidence>
<evidence type="ECO:0000313" key="3">
    <source>
        <dbReference type="Proteomes" id="UP000199529"/>
    </source>
</evidence>
<evidence type="ECO:0000256" key="1">
    <source>
        <dbReference type="SAM" id="Phobius"/>
    </source>
</evidence>
<feature type="transmembrane region" description="Helical" evidence="1">
    <location>
        <begin position="20"/>
        <end position="40"/>
    </location>
</feature>
<reference evidence="3" key="1">
    <citation type="submission" date="2016-10" db="EMBL/GenBank/DDBJ databases">
        <authorList>
            <person name="Varghese N."/>
            <person name="Submissions S."/>
        </authorList>
    </citation>
    <scope>NUCLEOTIDE SEQUENCE [LARGE SCALE GENOMIC DNA]</scope>
    <source>
        <strain evidence="3">CGMCC 4.3530</strain>
    </source>
</reference>
<protein>
    <submittedName>
        <fullName evidence="2">Uncharacterized protein</fullName>
    </submittedName>
</protein>